<gene>
    <name evidence="1" type="ORF">CAUJ_LOCUS930</name>
</gene>
<accession>A0A8S1GPX9</accession>
<dbReference type="Proteomes" id="UP000835052">
    <property type="component" value="Unassembled WGS sequence"/>
</dbReference>
<protein>
    <submittedName>
        <fullName evidence="1">Uncharacterized protein</fullName>
    </submittedName>
</protein>
<name>A0A8S1GPX9_9PELO</name>
<sequence>MTESGVYTHQRTNNSETCLTRIKVPEGTAAIIFLTEAFCDVTLTEIYLKMCQRKNRSHKFYLGEYELLHNQKDYVQFNIVFVPHKSYNCGDLVQNLYSLVTSAATLTIRDDRKICALHLPQPVRIQVRKKGPTSANCCAEVFTTAVFRRRFFASEVSQLCKKGATATVDASCERPQLILRGAANGDLFEIETEPLEPGVCTM</sequence>
<evidence type="ECO:0000313" key="2">
    <source>
        <dbReference type="Proteomes" id="UP000835052"/>
    </source>
</evidence>
<organism evidence="1 2">
    <name type="scientific">Caenorhabditis auriculariae</name>
    <dbReference type="NCBI Taxonomy" id="2777116"/>
    <lineage>
        <taxon>Eukaryota</taxon>
        <taxon>Metazoa</taxon>
        <taxon>Ecdysozoa</taxon>
        <taxon>Nematoda</taxon>
        <taxon>Chromadorea</taxon>
        <taxon>Rhabditida</taxon>
        <taxon>Rhabditina</taxon>
        <taxon>Rhabditomorpha</taxon>
        <taxon>Rhabditoidea</taxon>
        <taxon>Rhabditidae</taxon>
        <taxon>Peloderinae</taxon>
        <taxon>Caenorhabditis</taxon>
    </lineage>
</organism>
<proteinExistence type="predicted"/>
<dbReference type="AlphaFoldDB" id="A0A8S1GPX9"/>
<dbReference type="EMBL" id="CAJGYM010000002">
    <property type="protein sequence ID" value="CAD6185011.1"/>
    <property type="molecule type" value="Genomic_DNA"/>
</dbReference>
<evidence type="ECO:0000313" key="1">
    <source>
        <dbReference type="EMBL" id="CAD6185011.1"/>
    </source>
</evidence>
<comment type="caution">
    <text evidence="1">The sequence shown here is derived from an EMBL/GenBank/DDBJ whole genome shotgun (WGS) entry which is preliminary data.</text>
</comment>
<keyword evidence="2" id="KW-1185">Reference proteome</keyword>
<reference evidence="1" key="1">
    <citation type="submission" date="2020-10" db="EMBL/GenBank/DDBJ databases">
        <authorList>
            <person name="Kikuchi T."/>
        </authorList>
    </citation>
    <scope>NUCLEOTIDE SEQUENCE</scope>
    <source>
        <strain evidence="1">NKZ352</strain>
    </source>
</reference>